<evidence type="ECO:0000313" key="1">
    <source>
        <dbReference type="EMBL" id="MQQ29129.1"/>
    </source>
</evidence>
<accession>A0A6I1TTM5</accession>
<organism evidence="1 2">
    <name type="scientific">Streptococcus mitis</name>
    <dbReference type="NCBI Taxonomy" id="28037"/>
    <lineage>
        <taxon>Bacteria</taxon>
        <taxon>Bacillati</taxon>
        <taxon>Bacillota</taxon>
        <taxon>Bacilli</taxon>
        <taxon>Lactobacillales</taxon>
        <taxon>Streptococcaceae</taxon>
        <taxon>Streptococcus</taxon>
        <taxon>Streptococcus mitis group</taxon>
    </lineage>
</organism>
<comment type="caution">
    <text evidence="1">The sequence shown here is derived from an EMBL/GenBank/DDBJ whole genome shotgun (WGS) entry which is preliminary data.</text>
</comment>
<evidence type="ECO:0000313" key="2">
    <source>
        <dbReference type="Proteomes" id="UP000438885"/>
    </source>
</evidence>
<dbReference type="EMBL" id="WIJP01000002">
    <property type="protein sequence ID" value="MQQ29129.1"/>
    <property type="molecule type" value="Genomic_DNA"/>
</dbReference>
<sequence>MVDLVNYFKKNFQFQACFVDNNSVSIKRKEVLKLLDEKKTVDNINYGYSSEEQFEVISPTCFNKRLILFFNELMDREVYSICIEHQLLEVRNSELISYHISHNRIHKIGSVFFSSDKIKGIFEEHRYIYISFVDLNLLSALGRNAMFESLKEAGEIRAILKQNLIVSELSINYNVLAHYAKLNINRIVVLDAVGVNL</sequence>
<protein>
    <submittedName>
        <fullName evidence="1">Uncharacterized protein</fullName>
    </submittedName>
</protein>
<proteinExistence type="predicted"/>
<name>A0A6I1TTM5_STRMT</name>
<dbReference type="RefSeq" id="WP_153223112.1">
    <property type="nucleotide sequence ID" value="NZ_WIJP01000002.1"/>
</dbReference>
<dbReference type="AlphaFoldDB" id="A0A6I1TTM5"/>
<dbReference type="Proteomes" id="UP000438885">
    <property type="component" value="Unassembled WGS sequence"/>
</dbReference>
<gene>
    <name evidence="1" type="ORF">GEZ84_01775</name>
</gene>
<reference evidence="1 2" key="1">
    <citation type="submission" date="2019-10" db="EMBL/GenBank/DDBJ databases">
        <title>Streptococcus mitis of the oral and urogenital tracts.</title>
        <authorList>
            <person name="Price T."/>
            <person name="Mores C.R."/>
            <person name="Putonti C."/>
            <person name="Wolfe A.J."/>
        </authorList>
    </citation>
    <scope>NUCLEOTIDE SEQUENCE [LARGE SCALE GENOMIC DNA]</scope>
    <source>
        <strain evidence="1 2">SM10</strain>
    </source>
</reference>